<dbReference type="EMBL" id="QEAM01000039">
    <property type="protein sequence ID" value="TPX49129.1"/>
    <property type="molecule type" value="Genomic_DNA"/>
</dbReference>
<protein>
    <submittedName>
        <fullName evidence="1">Uncharacterized protein</fullName>
    </submittedName>
</protein>
<evidence type="ECO:0000313" key="2">
    <source>
        <dbReference type="Proteomes" id="UP000320475"/>
    </source>
</evidence>
<comment type="caution">
    <text evidence="1">The sequence shown here is derived from an EMBL/GenBank/DDBJ whole genome shotgun (WGS) entry which is preliminary data.</text>
</comment>
<sequence>MCLRVCQRHPHDAQPHLKTPINDGYDVKSQRSIRATPKSKALFWTGIQTLQSEAQIVVTTKEQVVIALPNSTPTAATNDIHTTHAFEDTCNSQSFNNTCNS</sequence>
<dbReference type="AlphaFoldDB" id="A0A507DBR6"/>
<gene>
    <name evidence="1" type="ORF">SeLEV6574_g01649</name>
</gene>
<accession>A0A507DBR6</accession>
<reference evidence="1 2" key="1">
    <citation type="journal article" date="2019" name="Sci. Rep.">
        <title>Comparative genomics of chytrid fungi reveal insights into the obligate biotrophic and pathogenic lifestyle of Synchytrium endobioticum.</title>
        <authorList>
            <person name="van de Vossenberg B.T.L.H."/>
            <person name="Warris S."/>
            <person name="Nguyen H.D.T."/>
            <person name="van Gent-Pelzer M.P.E."/>
            <person name="Joly D.L."/>
            <person name="van de Geest H.C."/>
            <person name="Bonants P.J.M."/>
            <person name="Smith D.S."/>
            <person name="Levesque C.A."/>
            <person name="van der Lee T.A.J."/>
        </authorList>
    </citation>
    <scope>NUCLEOTIDE SEQUENCE [LARGE SCALE GENOMIC DNA]</scope>
    <source>
        <strain evidence="1 2">LEV6574</strain>
    </source>
</reference>
<organism evidence="1 2">
    <name type="scientific">Synchytrium endobioticum</name>
    <dbReference type="NCBI Taxonomy" id="286115"/>
    <lineage>
        <taxon>Eukaryota</taxon>
        <taxon>Fungi</taxon>
        <taxon>Fungi incertae sedis</taxon>
        <taxon>Chytridiomycota</taxon>
        <taxon>Chytridiomycota incertae sedis</taxon>
        <taxon>Chytridiomycetes</taxon>
        <taxon>Synchytriales</taxon>
        <taxon>Synchytriaceae</taxon>
        <taxon>Synchytrium</taxon>
    </lineage>
</organism>
<dbReference type="Proteomes" id="UP000320475">
    <property type="component" value="Unassembled WGS sequence"/>
</dbReference>
<proteinExistence type="predicted"/>
<evidence type="ECO:0000313" key="1">
    <source>
        <dbReference type="EMBL" id="TPX49129.1"/>
    </source>
</evidence>
<name>A0A507DBR6_9FUNG</name>